<dbReference type="PANTHER" id="PTHR47268:SF4">
    <property type="entry name" value="ACYLPHOSPHATASE"/>
    <property type="match status" value="1"/>
</dbReference>
<dbReference type="SUPFAM" id="SSF54975">
    <property type="entry name" value="Acylphosphatase/BLUF domain-like"/>
    <property type="match status" value="1"/>
</dbReference>
<dbReference type="Pfam" id="PF00708">
    <property type="entry name" value="Acylphosphatase"/>
    <property type="match status" value="1"/>
</dbReference>
<feature type="active site" evidence="5">
    <location>
        <position position="20"/>
    </location>
</feature>
<evidence type="ECO:0000313" key="8">
    <source>
        <dbReference type="EMBL" id="WGW13868.1"/>
    </source>
</evidence>
<dbReference type="InterPro" id="IPR001792">
    <property type="entry name" value="Acylphosphatase-like_dom"/>
</dbReference>
<dbReference type="InterPro" id="IPR036046">
    <property type="entry name" value="Acylphosphatase-like_dom_sf"/>
</dbReference>
<dbReference type="RefSeq" id="WP_349640691.1">
    <property type="nucleotide sequence ID" value="NZ_CP090958.1"/>
</dbReference>
<keyword evidence="5 8" id="KW-0378">Hydrolase</keyword>
<dbReference type="Proteomes" id="UP001209083">
    <property type="component" value="Chromosome"/>
</dbReference>
<name>A0ABY8QY35_9MICO</name>
<evidence type="ECO:0000256" key="5">
    <source>
        <dbReference type="PROSITE-ProRule" id="PRU00520"/>
    </source>
</evidence>
<feature type="domain" description="Acylphosphatase-like" evidence="7">
    <location>
        <begin position="5"/>
        <end position="90"/>
    </location>
</feature>
<dbReference type="Gene3D" id="3.30.70.100">
    <property type="match status" value="1"/>
</dbReference>
<dbReference type="InterPro" id="IPR020456">
    <property type="entry name" value="Acylphosphatase"/>
</dbReference>
<sequence length="90" mass="9968">MNVVRRLVTVTGSVQGVSFRYYCKKTAQRLGVSGWVGNQPDGSVMAVLEGDSDLVEATVEWMRHGPRLARIDQVSVVEEEPQGETGFMIR</sequence>
<reference evidence="8 9" key="1">
    <citation type="submission" date="2023-05" db="EMBL/GenBank/DDBJ databases">
        <title>Lithophilousrod everest ZFBP1038 complete genpme.</title>
        <authorList>
            <person name="Tian M."/>
        </authorList>
    </citation>
    <scope>NUCLEOTIDE SEQUENCE [LARGE SCALE GENOMIC DNA]</scope>
    <source>
        <strain evidence="8 9">ZFBP1038</strain>
    </source>
</reference>
<gene>
    <name evidence="8" type="ORF">LWF01_09070</name>
</gene>
<evidence type="ECO:0000256" key="3">
    <source>
        <dbReference type="ARBA" id="ARBA00015991"/>
    </source>
</evidence>
<evidence type="ECO:0000259" key="7">
    <source>
        <dbReference type="PROSITE" id="PS51160"/>
    </source>
</evidence>
<dbReference type="GO" id="GO:0003998">
    <property type="term" value="F:acylphosphatase activity"/>
    <property type="evidence" value="ECO:0007669"/>
    <property type="project" value="UniProtKB-EC"/>
</dbReference>
<evidence type="ECO:0000256" key="4">
    <source>
        <dbReference type="ARBA" id="ARBA00047645"/>
    </source>
</evidence>
<dbReference type="EMBL" id="CP090958">
    <property type="protein sequence ID" value="WGW13868.1"/>
    <property type="molecule type" value="Genomic_DNA"/>
</dbReference>
<feature type="active site" evidence="5">
    <location>
        <position position="38"/>
    </location>
</feature>
<comment type="similarity">
    <text evidence="1 6">Belongs to the acylphosphatase family.</text>
</comment>
<dbReference type="PANTHER" id="PTHR47268">
    <property type="entry name" value="ACYLPHOSPHATASE"/>
    <property type="match status" value="1"/>
</dbReference>
<protein>
    <recommendedName>
        <fullName evidence="3 5">acylphosphatase</fullName>
        <ecNumber evidence="2 5">3.6.1.7</ecNumber>
    </recommendedName>
</protein>
<evidence type="ECO:0000256" key="6">
    <source>
        <dbReference type="RuleBase" id="RU004168"/>
    </source>
</evidence>
<organism evidence="8 9">
    <name type="scientific">Saxibacter everestensis</name>
    <dbReference type="NCBI Taxonomy" id="2909229"/>
    <lineage>
        <taxon>Bacteria</taxon>
        <taxon>Bacillati</taxon>
        <taxon>Actinomycetota</taxon>
        <taxon>Actinomycetes</taxon>
        <taxon>Micrococcales</taxon>
        <taxon>Brevibacteriaceae</taxon>
        <taxon>Saxibacter</taxon>
    </lineage>
</organism>
<evidence type="ECO:0000313" key="9">
    <source>
        <dbReference type="Proteomes" id="UP001209083"/>
    </source>
</evidence>
<evidence type="ECO:0000256" key="1">
    <source>
        <dbReference type="ARBA" id="ARBA00005614"/>
    </source>
</evidence>
<keyword evidence="9" id="KW-1185">Reference proteome</keyword>
<comment type="catalytic activity">
    <reaction evidence="4 5">
        <text>an acyl phosphate + H2O = a carboxylate + phosphate + H(+)</text>
        <dbReference type="Rhea" id="RHEA:14965"/>
        <dbReference type="ChEBI" id="CHEBI:15377"/>
        <dbReference type="ChEBI" id="CHEBI:15378"/>
        <dbReference type="ChEBI" id="CHEBI:29067"/>
        <dbReference type="ChEBI" id="CHEBI:43474"/>
        <dbReference type="ChEBI" id="CHEBI:59918"/>
        <dbReference type="EC" id="3.6.1.7"/>
    </reaction>
</comment>
<proteinExistence type="inferred from homology"/>
<dbReference type="InterPro" id="IPR017968">
    <property type="entry name" value="Acylphosphatase_CS"/>
</dbReference>
<dbReference type="PROSITE" id="PS51160">
    <property type="entry name" value="ACYLPHOSPHATASE_3"/>
    <property type="match status" value="1"/>
</dbReference>
<evidence type="ECO:0000256" key="2">
    <source>
        <dbReference type="ARBA" id="ARBA00012150"/>
    </source>
</evidence>
<dbReference type="PROSITE" id="PS00150">
    <property type="entry name" value="ACYLPHOSPHATASE_1"/>
    <property type="match status" value="1"/>
</dbReference>
<dbReference type="EC" id="3.6.1.7" evidence="2 5"/>
<accession>A0ABY8QY35</accession>